<proteinExistence type="predicted"/>
<dbReference type="AlphaFoldDB" id="A0AAE0FRM5"/>
<comment type="caution">
    <text evidence="3">The sequence shown here is derived from an EMBL/GenBank/DDBJ whole genome shotgun (WGS) entry which is preliminary data.</text>
</comment>
<feature type="transmembrane region" description="Helical" evidence="2">
    <location>
        <begin position="121"/>
        <end position="146"/>
    </location>
</feature>
<sequence length="278" mass="30470">MERALRRGGGAGGALTQLVQLLATASYSLAPWLAYVLVPSLFWRVPSGVAQLSGVMHWQVTAAVLASTIFTILACHRLLERRKDMAGLDMDPRAPGSWYRDVTKYSRSGLPSPASLSAKRMLALCLCGILALLLQIAFSNVLWFHLHSISSASPTARLVLLRGELSSIRTEFLARRLSPQATKMSLSAMVNQVDRMRFGRNQIQIPRELKEDIIQLVKLLLPPSPPAQPSPSMPKTPAPLPPDGAVVVSKEESKRFQQEMKLLKQQGQGAVVDDMLLA</sequence>
<keyword evidence="2" id="KW-1133">Transmembrane helix</keyword>
<feature type="transmembrane region" description="Helical" evidence="2">
    <location>
        <begin position="21"/>
        <end position="43"/>
    </location>
</feature>
<dbReference type="Proteomes" id="UP001190700">
    <property type="component" value="Unassembled WGS sequence"/>
</dbReference>
<feature type="transmembrane region" description="Helical" evidence="2">
    <location>
        <begin position="55"/>
        <end position="75"/>
    </location>
</feature>
<evidence type="ECO:0000256" key="1">
    <source>
        <dbReference type="SAM" id="MobiDB-lite"/>
    </source>
</evidence>
<dbReference type="EMBL" id="LGRX02014435">
    <property type="protein sequence ID" value="KAK3264625.1"/>
    <property type="molecule type" value="Genomic_DNA"/>
</dbReference>
<keyword evidence="4" id="KW-1185">Reference proteome</keyword>
<feature type="region of interest" description="Disordered" evidence="1">
    <location>
        <begin position="225"/>
        <end position="246"/>
    </location>
</feature>
<evidence type="ECO:0000313" key="3">
    <source>
        <dbReference type="EMBL" id="KAK3264625.1"/>
    </source>
</evidence>
<gene>
    <name evidence="3" type="ORF">CYMTET_26651</name>
</gene>
<keyword evidence="2" id="KW-0812">Transmembrane</keyword>
<keyword evidence="2" id="KW-0472">Membrane</keyword>
<feature type="compositionally biased region" description="Pro residues" evidence="1">
    <location>
        <begin position="225"/>
        <end position="242"/>
    </location>
</feature>
<name>A0AAE0FRM5_9CHLO</name>
<reference evidence="3 4" key="1">
    <citation type="journal article" date="2015" name="Genome Biol. Evol.">
        <title>Comparative Genomics of a Bacterivorous Green Alga Reveals Evolutionary Causalities and Consequences of Phago-Mixotrophic Mode of Nutrition.</title>
        <authorList>
            <person name="Burns J.A."/>
            <person name="Paasch A."/>
            <person name="Narechania A."/>
            <person name="Kim E."/>
        </authorList>
    </citation>
    <scope>NUCLEOTIDE SEQUENCE [LARGE SCALE GENOMIC DNA]</scope>
    <source>
        <strain evidence="3 4">PLY_AMNH</strain>
    </source>
</reference>
<evidence type="ECO:0000313" key="4">
    <source>
        <dbReference type="Proteomes" id="UP001190700"/>
    </source>
</evidence>
<evidence type="ECO:0000256" key="2">
    <source>
        <dbReference type="SAM" id="Phobius"/>
    </source>
</evidence>
<accession>A0AAE0FRM5</accession>
<organism evidence="3 4">
    <name type="scientific">Cymbomonas tetramitiformis</name>
    <dbReference type="NCBI Taxonomy" id="36881"/>
    <lineage>
        <taxon>Eukaryota</taxon>
        <taxon>Viridiplantae</taxon>
        <taxon>Chlorophyta</taxon>
        <taxon>Pyramimonadophyceae</taxon>
        <taxon>Pyramimonadales</taxon>
        <taxon>Pyramimonadaceae</taxon>
        <taxon>Cymbomonas</taxon>
    </lineage>
</organism>
<protein>
    <submittedName>
        <fullName evidence="3">Uncharacterized protein</fullName>
    </submittedName>
</protein>